<organism evidence="8 9">
    <name type="scientific">Strongyloides papillosus</name>
    <name type="common">Intestinal threadworm</name>
    <dbReference type="NCBI Taxonomy" id="174720"/>
    <lineage>
        <taxon>Eukaryota</taxon>
        <taxon>Metazoa</taxon>
        <taxon>Ecdysozoa</taxon>
        <taxon>Nematoda</taxon>
        <taxon>Chromadorea</taxon>
        <taxon>Rhabditida</taxon>
        <taxon>Tylenchina</taxon>
        <taxon>Panagrolaimomorpha</taxon>
        <taxon>Strongyloidoidea</taxon>
        <taxon>Strongyloididae</taxon>
        <taxon>Strongyloides</taxon>
    </lineage>
</organism>
<keyword evidence="8" id="KW-1185">Reference proteome</keyword>
<dbReference type="Gene3D" id="3.30.200.20">
    <property type="entry name" value="Phosphorylase Kinase, domain 1"/>
    <property type="match status" value="1"/>
</dbReference>
<feature type="compositionally biased region" description="Basic and acidic residues" evidence="6">
    <location>
        <begin position="270"/>
        <end position="288"/>
    </location>
</feature>
<dbReference type="WBParaSite" id="SPAL_0000603700.1">
    <property type="protein sequence ID" value="SPAL_0000603700.1"/>
    <property type="gene ID" value="SPAL_0000603700"/>
</dbReference>
<dbReference type="GO" id="GO:0005524">
    <property type="term" value="F:ATP binding"/>
    <property type="evidence" value="ECO:0007669"/>
    <property type="project" value="UniProtKB-UniRule"/>
</dbReference>
<evidence type="ECO:0000256" key="3">
    <source>
        <dbReference type="ARBA" id="ARBA00022777"/>
    </source>
</evidence>
<dbReference type="GO" id="GO:1990625">
    <property type="term" value="P:negative regulation of cytoplasmic translational initiation in response to stress"/>
    <property type="evidence" value="ECO:0007669"/>
    <property type="project" value="TreeGrafter"/>
</dbReference>
<dbReference type="InterPro" id="IPR017441">
    <property type="entry name" value="Protein_kinase_ATP_BS"/>
</dbReference>
<keyword evidence="1" id="KW-0808">Transferase</keyword>
<dbReference type="GO" id="GO:0005829">
    <property type="term" value="C:cytosol"/>
    <property type="evidence" value="ECO:0007669"/>
    <property type="project" value="TreeGrafter"/>
</dbReference>
<evidence type="ECO:0000256" key="2">
    <source>
        <dbReference type="ARBA" id="ARBA00022741"/>
    </source>
</evidence>
<evidence type="ECO:0000256" key="4">
    <source>
        <dbReference type="ARBA" id="ARBA00022840"/>
    </source>
</evidence>
<protein>
    <submittedName>
        <fullName evidence="9">Protein kinase domain-containing protein</fullName>
    </submittedName>
</protein>
<dbReference type="InterPro" id="IPR000719">
    <property type="entry name" value="Prot_kinase_dom"/>
</dbReference>
<keyword evidence="3" id="KW-0418">Kinase</keyword>
<dbReference type="PROSITE" id="PS00107">
    <property type="entry name" value="PROTEIN_KINASE_ATP"/>
    <property type="match status" value="1"/>
</dbReference>
<dbReference type="Proteomes" id="UP000046392">
    <property type="component" value="Unplaced"/>
</dbReference>
<dbReference type="PANTHER" id="PTHR11042:SF136">
    <property type="entry name" value="EIF-2-ALPHA KINASE GCN2"/>
    <property type="match status" value="1"/>
</dbReference>
<name>A0A0N5BJB1_STREA</name>
<keyword evidence="4 5" id="KW-0067">ATP-binding</keyword>
<dbReference type="GO" id="GO:0004694">
    <property type="term" value="F:eukaryotic translation initiation factor 2alpha kinase activity"/>
    <property type="evidence" value="ECO:0007669"/>
    <property type="project" value="TreeGrafter"/>
</dbReference>
<keyword evidence="2 5" id="KW-0547">Nucleotide-binding</keyword>
<feature type="region of interest" description="Disordered" evidence="6">
    <location>
        <begin position="262"/>
        <end position="332"/>
    </location>
</feature>
<feature type="binding site" evidence="5">
    <location>
        <position position="214"/>
    </location>
    <ligand>
        <name>ATP</name>
        <dbReference type="ChEBI" id="CHEBI:30616"/>
    </ligand>
</feature>
<evidence type="ECO:0000256" key="6">
    <source>
        <dbReference type="SAM" id="MobiDB-lite"/>
    </source>
</evidence>
<reference evidence="9" key="1">
    <citation type="submission" date="2017-02" db="UniProtKB">
        <authorList>
            <consortium name="WormBaseParasite"/>
        </authorList>
    </citation>
    <scope>IDENTIFICATION</scope>
</reference>
<evidence type="ECO:0000313" key="8">
    <source>
        <dbReference type="Proteomes" id="UP000046392"/>
    </source>
</evidence>
<feature type="compositionally biased region" description="Acidic residues" evidence="6">
    <location>
        <begin position="309"/>
        <end position="323"/>
    </location>
</feature>
<dbReference type="InterPro" id="IPR050339">
    <property type="entry name" value="CC_SR_Kinase"/>
</dbReference>
<dbReference type="STRING" id="174720.A0A0N5BJB1"/>
<accession>A0A0N5BJB1</accession>
<dbReference type="PROSITE" id="PS50011">
    <property type="entry name" value="PROTEIN_KINASE_DOM"/>
    <property type="match status" value="1"/>
</dbReference>
<sequence length="358" mass="40882">MDTPMEGPCQEIPTIRQEKLGLDCIWLTSNDCIRISDWFITGRLAKFAEEWDHLVKDCKPKVLSRHGSFTETENGGGDCQVYGRSTKANLVNLGRVLQVMSTRIQEIKNRKNVLQVLSSGTLQQKEVDLNNFIQECDKVKSINQLCNHNFLDHNLLTMPRSWFPGASKKEIEDLTKFDNDRLTDFFLVSYLGKGGFGEVLLANNKLDGNNYAIKRIPLFLSSKEMQKKIINEARLFSKLHHPNVVRYYNAWVSKCVICKDGTNKNTPADNNDKDKNIVDVNSKSKSEENQDSYADWEPSYAYKDNDYTSSDDSDNEDNDEESVGDSSRITPVSRKLTFPIQTQFNGNFRKTSRTIFAT</sequence>
<evidence type="ECO:0000256" key="5">
    <source>
        <dbReference type="PROSITE-ProRule" id="PRU10141"/>
    </source>
</evidence>
<evidence type="ECO:0000259" key="7">
    <source>
        <dbReference type="PROSITE" id="PS50011"/>
    </source>
</evidence>
<dbReference type="Pfam" id="PF00069">
    <property type="entry name" value="Pkinase"/>
    <property type="match status" value="1"/>
</dbReference>
<dbReference type="GO" id="GO:0005634">
    <property type="term" value="C:nucleus"/>
    <property type="evidence" value="ECO:0007669"/>
    <property type="project" value="TreeGrafter"/>
</dbReference>
<proteinExistence type="predicted"/>
<feature type="domain" description="Protein kinase" evidence="7">
    <location>
        <begin position="185"/>
        <end position="358"/>
    </location>
</feature>
<dbReference type="AlphaFoldDB" id="A0A0N5BJB1"/>
<evidence type="ECO:0000256" key="1">
    <source>
        <dbReference type="ARBA" id="ARBA00022679"/>
    </source>
</evidence>
<dbReference type="PANTHER" id="PTHR11042">
    <property type="entry name" value="EUKARYOTIC TRANSLATION INITIATION FACTOR 2-ALPHA KINASE EIF2-ALPHA KINASE -RELATED"/>
    <property type="match status" value="1"/>
</dbReference>
<evidence type="ECO:0000313" key="9">
    <source>
        <dbReference type="WBParaSite" id="SPAL_0000603700.1"/>
    </source>
</evidence>
<dbReference type="InterPro" id="IPR011009">
    <property type="entry name" value="Kinase-like_dom_sf"/>
</dbReference>
<dbReference type="SUPFAM" id="SSF56112">
    <property type="entry name" value="Protein kinase-like (PK-like)"/>
    <property type="match status" value="1"/>
</dbReference>